<accession>A0A9W9ZY72</accession>
<keyword evidence="3" id="KW-1185">Reference proteome</keyword>
<dbReference type="Gene3D" id="3.40.50.1010">
    <property type="entry name" value="5'-nuclease"/>
    <property type="match status" value="1"/>
</dbReference>
<dbReference type="GO" id="GO:0006402">
    <property type="term" value="P:mRNA catabolic process"/>
    <property type="evidence" value="ECO:0007669"/>
    <property type="project" value="TreeGrafter"/>
</dbReference>
<dbReference type="PANTHER" id="PTHR23355:SF30">
    <property type="entry name" value="DIS3-LIKE EXONUCLEASE 1"/>
    <property type="match status" value="1"/>
</dbReference>
<name>A0A9W9ZY72_9CNID</name>
<proteinExistence type="predicted"/>
<evidence type="ECO:0000313" key="2">
    <source>
        <dbReference type="EMBL" id="KAJ7389198.1"/>
    </source>
</evidence>
<dbReference type="EMBL" id="MU825438">
    <property type="protein sequence ID" value="KAJ7389198.1"/>
    <property type="molecule type" value="Genomic_DNA"/>
</dbReference>
<dbReference type="AlphaFoldDB" id="A0A9W9ZY72"/>
<dbReference type="InterPro" id="IPR033771">
    <property type="entry name" value="Rrp44_CSD1"/>
</dbReference>
<dbReference type="GO" id="GO:0000175">
    <property type="term" value="F:3'-5'-RNA exonuclease activity"/>
    <property type="evidence" value="ECO:0007669"/>
    <property type="project" value="TreeGrafter"/>
</dbReference>
<dbReference type="Proteomes" id="UP001163046">
    <property type="component" value="Unassembled WGS sequence"/>
</dbReference>
<sequence length="328" mass="36742">MADYWMLCGNTTFEKMFLATVEFVLFANKVSRLFMEIFENAEIQGVIFFQTVVNFIQHQGGKKLHSQLKNLVNDNRQQCIIFSNEFCDGAYVPREPGESLEGCVYTGAVWYHNHLKQAIPLVILTEDQQVAANYSTKNVGVFVMSTEDYLTNFYPTIETVLELYYSLAAVNAEVNESASEASTKEYLEYLPIEVLEAGIKAGRFLQGCINVNKHCAQEEAFVRKSGEGVSNNKDSLDSDVLISGMVNRNRAVHGDVVVIELLHKSQWKGRSISLKNKVEGLSLADELSGEEQSDVMPTGRVVGVLQRNWRDYVACFAENDGTSNILIS</sequence>
<dbReference type="SUPFAM" id="SSF50249">
    <property type="entry name" value="Nucleic acid-binding proteins"/>
    <property type="match status" value="1"/>
</dbReference>
<protein>
    <submittedName>
        <fullName evidence="2">DIS3 mitotic control</fullName>
    </submittedName>
</protein>
<comment type="caution">
    <text evidence="2">The sequence shown here is derived from an EMBL/GenBank/DDBJ whole genome shotgun (WGS) entry which is preliminary data.</text>
</comment>
<reference evidence="2" key="1">
    <citation type="submission" date="2023-01" db="EMBL/GenBank/DDBJ databases">
        <title>Genome assembly of the deep-sea coral Lophelia pertusa.</title>
        <authorList>
            <person name="Herrera S."/>
            <person name="Cordes E."/>
        </authorList>
    </citation>
    <scope>NUCLEOTIDE SEQUENCE</scope>
    <source>
        <strain evidence="2">USNM1676648</strain>
        <tissue evidence="2">Polyp</tissue>
    </source>
</reference>
<dbReference type="InterPro" id="IPR050180">
    <property type="entry name" value="RNR_Ribonuclease"/>
</dbReference>
<evidence type="ECO:0000313" key="3">
    <source>
        <dbReference type="Proteomes" id="UP001163046"/>
    </source>
</evidence>
<dbReference type="GO" id="GO:0016075">
    <property type="term" value="P:rRNA catabolic process"/>
    <property type="evidence" value="ECO:0007669"/>
    <property type="project" value="TreeGrafter"/>
</dbReference>
<dbReference type="OrthoDB" id="372421at2759"/>
<dbReference type="InterPro" id="IPR012340">
    <property type="entry name" value="NA-bd_OB-fold"/>
</dbReference>
<feature type="domain" description="CSD1" evidence="1">
    <location>
        <begin position="188"/>
        <end position="272"/>
    </location>
</feature>
<dbReference type="GO" id="GO:0000177">
    <property type="term" value="C:cytoplasmic exosome (RNase complex)"/>
    <property type="evidence" value="ECO:0007669"/>
    <property type="project" value="TreeGrafter"/>
</dbReference>
<gene>
    <name evidence="2" type="primary">DIS3L_2</name>
    <name evidence="2" type="ORF">OS493_033002</name>
</gene>
<evidence type="ECO:0000259" key="1">
    <source>
        <dbReference type="Pfam" id="PF17216"/>
    </source>
</evidence>
<dbReference type="Gene3D" id="2.40.50.690">
    <property type="match status" value="1"/>
</dbReference>
<dbReference type="PANTHER" id="PTHR23355">
    <property type="entry name" value="RIBONUCLEASE"/>
    <property type="match status" value="1"/>
</dbReference>
<dbReference type="Pfam" id="PF17216">
    <property type="entry name" value="Rrp44_CSD1"/>
    <property type="match status" value="1"/>
</dbReference>
<organism evidence="2 3">
    <name type="scientific">Desmophyllum pertusum</name>
    <dbReference type="NCBI Taxonomy" id="174260"/>
    <lineage>
        <taxon>Eukaryota</taxon>
        <taxon>Metazoa</taxon>
        <taxon>Cnidaria</taxon>
        <taxon>Anthozoa</taxon>
        <taxon>Hexacorallia</taxon>
        <taxon>Scleractinia</taxon>
        <taxon>Caryophylliina</taxon>
        <taxon>Caryophylliidae</taxon>
        <taxon>Desmophyllum</taxon>
    </lineage>
</organism>